<dbReference type="PANTHER" id="PTHR14482">
    <property type="entry name" value="CHROMOSOME 12 ORF 43 HOMOLOG"/>
    <property type="match status" value="1"/>
</dbReference>
<evidence type="ECO:0000256" key="3">
    <source>
        <dbReference type="ARBA" id="ARBA00013465"/>
    </source>
</evidence>
<evidence type="ECO:0000313" key="8">
    <source>
        <dbReference type="EMBL" id="CAK6950411.1"/>
    </source>
</evidence>
<evidence type="ECO:0000256" key="7">
    <source>
        <dbReference type="SAM" id="MobiDB-lite"/>
    </source>
</evidence>
<comment type="caution">
    <text evidence="8">The sequence shown here is derived from an EMBL/GenBank/DDBJ whole genome shotgun (WGS) entry which is preliminary data.</text>
</comment>
<sequence>MAAHAAKMVGVSEDSSSSDDEALRRCQEAVWVTQVTKTKDADRDVQQSKRIVVAEHEHDGNELQVTQGFRTHVAKKLGHFLDSCISELKTETSSCAESGKCDDEGFRLFSTSIPGQTVEEPPPPVRRRPIPSSSDSDSEMESRLREAAVSVKDLLPSMPSTHSTPSAEPPCSEKKKKKKKVAQEEEEEEETNVVVKKKKKKVTEGGKDSHVVKKKKRKHNEEESEEVDFAGSPPNAQSNGDHENSQEHNQAKVKRKKKKTLS</sequence>
<accession>A0AAV1MTR2</accession>
<feature type="compositionally biased region" description="Basic residues" evidence="7">
    <location>
        <begin position="251"/>
        <end position="262"/>
    </location>
</feature>
<organism evidence="8 9">
    <name type="scientific">Scomber scombrus</name>
    <name type="common">Atlantic mackerel</name>
    <name type="synonym">Scomber vernalis</name>
    <dbReference type="NCBI Taxonomy" id="13677"/>
    <lineage>
        <taxon>Eukaryota</taxon>
        <taxon>Metazoa</taxon>
        <taxon>Chordata</taxon>
        <taxon>Craniata</taxon>
        <taxon>Vertebrata</taxon>
        <taxon>Euteleostomi</taxon>
        <taxon>Actinopterygii</taxon>
        <taxon>Neopterygii</taxon>
        <taxon>Teleostei</taxon>
        <taxon>Neoteleostei</taxon>
        <taxon>Acanthomorphata</taxon>
        <taxon>Pelagiaria</taxon>
        <taxon>Scombriformes</taxon>
        <taxon>Scombridae</taxon>
        <taxon>Scomber</taxon>
    </lineage>
</organism>
<feature type="region of interest" description="Disordered" evidence="7">
    <location>
        <begin position="1"/>
        <end position="20"/>
    </location>
</feature>
<proteinExistence type="inferred from homology"/>
<keyword evidence="6" id="KW-0539">Nucleus</keyword>
<gene>
    <name evidence="8" type="ORF">FSCOSCO3_A020766</name>
</gene>
<dbReference type="GO" id="GO:0005635">
    <property type="term" value="C:nuclear envelope"/>
    <property type="evidence" value="ECO:0007669"/>
    <property type="project" value="UniProtKB-SubCell"/>
</dbReference>
<dbReference type="Pfam" id="PF23999">
    <property type="entry name" value="CUSTOS"/>
    <property type="match status" value="1"/>
</dbReference>
<feature type="compositionally biased region" description="Basic and acidic residues" evidence="7">
    <location>
        <begin position="240"/>
        <end position="250"/>
    </location>
</feature>
<dbReference type="Proteomes" id="UP001314229">
    <property type="component" value="Unassembled WGS sequence"/>
</dbReference>
<evidence type="ECO:0000256" key="6">
    <source>
        <dbReference type="ARBA" id="ARBA00023242"/>
    </source>
</evidence>
<evidence type="ECO:0000313" key="9">
    <source>
        <dbReference type="Proteomes" id="UP001314229"/>
    </source>
</evidence>
<dbReference type="InterPro" id="IPR026694">
    <property type="entry name" value="CUSTOS"/>
</dbReference>
<keyword evidence="5" id="KW-0879">Wnt signaling pathway</keyword>
<evidence type="ECO:0000256" key="1">
    <source>
        <dbReference type="ARBA" id="ARBA00004259"/>
    </source>
</evidence>
<keyword evidence="4" id="KW-0217">Developmental protein</keyword>
<dbReference type="GO" id="GO:0016055">
    <property type="term" value="P:Wnt signaling pathway"/>
    <property type="evidence" value="ECO:0007669"/>
    <property type="project" value="UniProtKB-KW"/>
</dbReference>
<dbReference type="GO" id="GO:0060061">
    <property type="term" value="P:Spemann organizer formation"/>
    <property type="evidence" value="ECO:0007669"/>
    <property type="project" value="TreeGrafter"/>
</dbReference>
<comment type="subcellular location">
    <subcellularLocation>
        <location evidence="1">Nucleus envelope</location>
    </subcellularLocation>
</comment>
<dbReference type="PANTHER" id="PTHR14482:SF0">
    <property type="entry name" value="PROTEIN CUSTOS"/>
    <property type="match status" value="1"/>
</dbReference>
<dbReference type="GO" id="GO:0030178">
    <property type="term" value="P:negative regulation of Wnt signaling pathway"/>
    <property type="evidence" value="ECO:0007669"/>
    <property type="project" value="TreeGrafter"/>
</dbReference>
<dbReference type="AlphaFoldDB" id="A0AAV1MTR2"/>
<evidence type="ECO:0000256" key="2">
    <source>
        <dbReference type="ARBA" id="ARBA00008632"/>
    </source>
</evidence>
<dbReference type="EMBL" id="CAWUFR010000003">
    <property type="protein sequence ID" value="CAK6950411.1"/>
    <property type="molecule type" value="Genomic_DNA"/>
</dbReference>
<feature type="region of interest" description="Disordered" evidence="7">
    <location>
        <begin position="95"/>
        <end position="262"/>
    </location>
</feature>
<evidence type="ECO:0000256" key="5">
    <source>
        <dbReference type="ARBA" id="ARBA00022687"/>
    </source>
</evidence>
<reference evidence="8 9" key="1">
    <citation type="submission" date="2024-01" db="EMBL/GenBank/DDBJ databases">
        <authorList>
            <person name="Alioto T."/>
            <person name="Alioto T."/>
            <person name="Gomez Garrido J."/>
        </authorList>
    </citation>
    <scope>NUCLEOTIDE SEQUENCE [LARGE SCALE GENOMIC DNA]</scope>
</reference>
<keyword evidence="9" id="KW-1185">Reference proteome</keyword>
<evidence type="ECO:0000256" key="4">
    <source>
        <dbReference type="ARBA" id="ARBA00022473"/>
    </source>
</evidence>
<comment type="similarity">
    <text evidence="2">Belongs to the CUSTOS family.</text>
</comment>
<protein>
    <recommendedName>
        <fullName evidence="3">Protein CUSTOS</fullName>
    </recommendedName>
</protein>
<feature type="compositionally biased region" description="Basic and acidic residues" evidence="7">
    <location>
        <begin position="202"/>
        <end position="211"/>
    </location>
</feature>
<name>A0AAV1MTR2_SCOSC</name>